<dbReference type="Gene3D" id="3.40.50.1820">
    <property type="entry name" value="alpha/beta hydrolase"/>
    <property type="match status" value="1"/>
</dbReference>
<dbReference type="PRINTS" id="PR00111">
    <property type="entry name" value="ABHYDROLASE"/>
</dbReference>
<feature type="region of interest" description="Disordered" evidence="1">
    <location>
        <begin position="206"/>
        <end position="238"/>
    </location>
</feature>
<dbReference type="Pfam" id="PF00561">
    <property type="entry name" value="Abhydrolase_1"/>
    <property type="match status" value="1"/>
</dbReference>
<proteinExistence type="predicted"/>
<feature type="domain" description="AB hydrolase-1" evidence="2">
    <location>
        <begin position="284"/>
        <end position="503"/>
    </location>
</feature>
<dbReference type="InterPro" id="IPR029058">
    <property type="entry name" value="AB_hydrolase_fold"/>
</dbReference>
<evidence type="ECO:0000313" key="4">
    <source>
        <dbReference type="Proteomes" id="UP000188388"/>
    </source>
</evidence>
<reference evidence="4" key="1">
    <citation type="submission" date="2017-01" db="EMBL/GenBank/DDBJ databases">
        <authorList>
            <person name="Brunel B."/>
        </authorList>
    </citation>
    <scope>NUCLEOTIDE SEQUENCE [LARGE SCALE GENOMIC DNA]</scope>
</reference>
<keyword evidence="4" id="KW-1185">Reference proteome</keyword>
<dbReference type="InterPro" id="IPR050471">
    <property type="entry name" value="AB_hydrolase"/>
</dbReference>
<dbReference type="Gene3D" id="1.10.10.10">
    <property type="entry name" value="Winged helix-like DNA-binding domain superfamily/Winged helix DNA-binding domain"/>
    <property type="match status" value="1"/>
</dbReference>
<dbReference type="PANTHER" id="PTHR43433">
    <property type="entry name" value="HYDROLASE, ALPHA/BETA FOLD FAMILY PROTEIN"/>
    <property type="match status" value="1"/>
</dbReference>
<evidence type="ECO:0000256" key="1">
    <source>
        <dbReference type="SAM" id="MobiDB-lite"/>
    </source>
</evidence>
<accession>A0A1R3VH08</accession>
<organism evidence="3 4">
    <name type="scientific">Mesorhizobium prunaredense</name>
    <dbReference type="NCBI Taxonomy" id="1631249"/>
    <lineage>
        <taxon>Bacteria</taxon>
        <taxon>Pseudomonadati</taxon>
        <taxon>Pseudomonadota</taxon>
        <taxon>Alphaproteobacteria</taxon>
        <taxon>Hyphomicrobiales</taxon>
        <taxon>Phyllobacteriaceae</taxon>
        <taxon>Mesorhizobium</taxon>
    </lineage>
</organism>
<sequence>MKGPLTIKVLGELVVLRDAREIALPPSKKTRALLAYLVVTNRRQRRDHLCQMFWEVPDDPRASLRWSLSKLRHSIDQDGDGDCLKADRDSVCFDTAKLDVDLLQVAHMTANEVRLLDISRLETLATVFRGRFLEDLELPRCPVFEAWRIFHGDALDRTRSMILQALVERLRSEPERALSYAQTLQSLDATNKQVSLEMRSLAASALQRATRPRSASEELGEQLSDEDGHPAPGGGQNEHRRFQEIHYCSSPDGVRIAYAVSGEGPPILRAAHWMSHLQYEWESPVWRHWIDSLSSRNTLIRYDERGNGLSDWNVSDFSFDAMVTDLESVADASGMNRFPLLGVSQSCAISIAYVVRHPERVLRLILYGGYARGRRKRGDTHQLDTHEAMTTLIREGWGKDNAAFRQLFTEAFIPGASREQMAWFNDLQRQTTSPLNASLLHSTFGDIDVSAMLAQVTVPTLVLHARNDAVVPFDEGKVLAAGIPGARFVDLNSANHILLDDEPAFADFLREVRSFMAGPE</sequence>
<dbReference type="AlphaFoldDB" id="A0A1R3VH08"/>
<dbReference type="RefSeq" id="WP_244555157.1">
    <property type="nucleotide sequence ID" value="NZ_FTPD01000067.1"/>
</dbReference>
<name>A0A1R3VH08_9HYPH</name>
<dbReference type="SUPFAM" id="SSF53474">
    <property type="entry name" value="alpha/beta-Hydrolases"/>
    <property type="match status" value="1"/>
</dbReference>
<dbReference type="STRING" id="1631249.BQ8794_70146"/>
<gene>
    <name evidence="3" type="ORF">BQ8794_70146</name>
</gene>
<dbReference type="InterPro" id="IPR036388">
    <property type="entry name" value="WH-like_DNA-bd_sf"/>
</dbReference>
<protein>
    <recommendedName>
        <fullName evidence="2">AB hydrolase-1 domain-containing protein</fullName>
    </recommendedName>
</protein>
<evidence type="ECO:0000259" key="2">
    <source>
        <dbReference type="Pfam" id="PF00561"/>
    </source>
</evidence>
<dbReference type="InterPro" id="IPR000073">
    <property type="entry name" value="AB_hydrolase_1"/>
</dbReference>
<evidence type="ECO:0000313" key="3">
    <source>
        <dbReference type="EMBL" id="SIT59216.1"/>
    </source>
</evidence>
<dbReference type="EMBL" id="FTPD01000067">
    <property type="protein sequence ID" value="SIT59216.1"/>
    <property type="molecule type" value="Genomic_DNA"/>
</dbReference>
<dbReference type="PANTHER" id="PTHR43433:SF5">
    <property type="entry name" value="AB HYDROLASE-1 DOMAIN-CONTAINING PROTEIN"/>
    <property type="match status" value="1"/>
</dbReference>
<dbReference type="Proteomes" id="UP000188388">
    <property type="component" value="Unassembled WGS sequence"/>
</dbReference>